<reference evidence="3" key="1">
    <citation type="submission" date="2023-08" db="EMBL/GenBank/DDBJ databases">
        <authorList>
            <person name="Chen Y."/>
            <person name="Shah S."/>
            <person name="Dougan E. K."/>
            <person name="Thang M."/>
            <person name="Chan C."/>
        </authorList>
    </citation>
    <scope>NUCLEOTIDE SEQUENCE</scope>
</reference>
<name>A0AA36MKE8_9DINO</name>
<feature type="domain" description="Cyclic nucleotide-binding" evidence="2">
    <location>
        <begin position="843"/>
        <end position="944"/>
    </location>
</feature>
<feature type="compositionally biased region" description="Low complexity" evidence="1">
    <location>
        <begin position="275"/>
        <end position="288"/>
    </location>
</feature>
<dbReference type="GO" id="GO:0042391">
    <property type="term" value="P:regulation of membrane potential"/>
    <property type="evidence" value="ECO:0007669"/>
    <property type="project" value="TreeGrafter"/>
</dbReference>
<evidence type="ECO:0000259" key="2">
    <source>
        <dbReference type="PROSITE" id="PS50042"/>
    </source>
</evidence>
<evidence type="ECO:0000256" key="1">
    <source>
        <dbReference type="SAM" id="MobiDB-lite"/>
    </source>
</evidence>
<dbReference type="InterPro" id="IPR018490">
    <property type="entry name" value="cNMP-bd_dom_sf"/>
</dbReference>
<organism evidence="3 4">
    <name type="scientific">Effrenium voratum</name>
    <dbReference type="NCBI Taxonomy" id="2562239"/>
    <lineage>
        <taxon>Eukaryota</taxon>
        <taxon>Sar</taxon>
        <taxon>Alveolata</taxon>
        <taxon>Dinophyceae</taxon>
        <taxon>Suessiales</taxon>
        <taxon>Symbiodiniaceae</taxon>
        <taxon>Effrenium</taxon>
    </lineage>
</organism>
<dbReference type="AlphaFoldDB" id="A0AA36MKE8"/>
<dbReference type="InterPro" id="IPR050818">
    <property type="entry name" value="KCNH_animal-type"/>
</dbReference>
<evidence type="ECO:0000313" key="3">
    <source>
        <dbReference type="EMBL" id="CAJ1375136.1"/>
    </source>
</evidence>
<comment type="caution">
    <text evidence="3">The sequence shown here is derived from an EMBL/GenBank/DDBJ whole genome shotgun (WGS) entry which is preliminary data.</text>
</comment>
<dbReference type="InterPro" id="IPR000595">
    <property type="entry name" value="cNMP-bd_dom"/>
</dbReference>
<feature type="compositionally biased region" description="Low complexity" evidence="1">
    <location>
        <begin position="296"/>
        <end position="313"/>
    </location>
</feature>
<dbReference type="GO" id="GO:0005886">
    <property type="term" value="C:plasma membrane"/>
    <property type="evidence" value="ECO:0007669"/>
    <property type="project" value="TreeGrafter"/>
</dbReference>
<dbReference type="PANTHER" id="PTHR10217:SF435">
    <property type="entry name" value="POTASSIUM VOLTAGE-GATED CHANNEL PROTEIN EAG"/>
    <property type="match status" value="1"/>
</dbReference>
<proteinExistence type="predicted"/>
<protein>
    <recommendedName>
        <fullName evidence="2">Cyclic nucleotide-binding domain-containing protein</fullName>
    </recommendedName>
</protein>
<dbReference type="InterPro" id="IPR014710">
    <property type="entry name" value="RmlC-like_jellyroll"/>
</dbReference>
<dbReference type="PANTHER" id="PTHR10217">
    <property type="entry name" value="VOLTAGE AND LIGAND GATED POTASSIUM CHANNEL"/>
    <property type="match status" value="1"/>
</dbReference>
<keyword evidence="4" id="KW-1185">Reference proteome</keyword>
<gene>
    <name evidence="3" type="ORF">EVOR1521_LOCUS4494</name>
</gene>
<dbReference type="SMART" id="SM00100">
    <property type="entry name" value="cNMP"/>
    <property type="match status" value="2"/>
</dbReference>
<accession>A0AA36MKE8</accession>
<evidence type="ECO:0000313" key="4">
    <source>
        <dbReference type="Proteomes" id="UP001178507"/>
    </source>
</evidence>
<dbReference type="CDD" id="cd00038">
    <property type="entry name" value="CAP_ED"/>
    <property type="match status" value="3"/>
</dbReference>
<dbReference type="Pfam" id="PF00027">
    <property type="entry name" value="cNMP_binding"/>
    <property type="match status" value="1"/>
</dbReference>
<dbReference type="Proteomes" id="UP001178507">
    <property type="component" value="Unassembled WGS sequence"/>
</dbReference>
<sequence>MDDAGAASADLDFKGFEELSAHGFCQSLRKEVVGAMARVAKCWLFTVPQRVILHETLAKSENSGLWLVTRGSVEVLESSQVLCTLEGGQGIFGDSVVFGKSERQPFTLRTAQVPVIAWCLQLADLHQILKYYSHAKPFMEEFISQQERKILWSRVSQLLLFSHCQSFTQHLLAKVEVKHYRADSILWSPVMYQKSVRAVVAGTVLISKTSEGDYDHALLNPQDRRKTVHIHCHSSEKLDKELTPRRVSESGLGDLDLERVKSFSWRMGEAMKRPGLGSSDSELGSVSESSEEEDSSSGSSDSEPDSALSGSSSDSEKKVEERPLAYELPETFPRMEPESHVQAKAGPHCLVFNEAALLGYQMTDKERFRSCLSLTDCIVCSWSAADFREAVQAAPRERKRFDLLKAARFKEWERCGVHQLASIEVIAKCSKEFLVDLASAATPEICFQGSDIIAEPSDDLVLLMNGNADKLGSNGKRHRAQAPEILSTSNWLGDPEAGESVGRVKAKGVCQVLRFERQVLMDLLSRHPHETAVIVAEASRLRTRRMSAAKIKVRLRGGLQNPNGLFWYCPFCDNLGDKFLEELIKSMDCFKLIPGQPLLRNRSSHMDLVVVLTKGRVSFGSEAREAPQVICGFDRSGYEETQAQVLSEVYCMNFERLKQLVQRQPEETRAFLMRLVAFQQRLERKQGLCWWSPANVLRRHEPFASCPDSFLHGCAQLMSSRFCLPGEVIVEEADKVEHAMIIETGVARVHQQTRATLRGCPDRTGEVQDSYLVGSISGAYTFAGMTRRLATIKAVTLCKIVEIPISGMMTLLDQNWEAKEKFREIAERRFKEMAPEPLEEHPFFKSFTKSFLNTLRTKCNAQVFFTGETILKQGDCAESMVIISSASVVTIFVDGRKLKELSGGCTLGVPAILSAKPGKRFATIVAQGACSVQTLTRKDWRDALKSHEEHRHWIQDFTHEQLEVANKQAVETDRRYKWRKIQERESQAIKVHCKRRHVGVAPPQKPAPHIEDELERWECFNGKEAVMPHLRLPQLTSLSLQAVREEEDEAQEVVRLPSSRRHSDVGKIAKRLDRVERRSVLGDLPADLPGFSNDVWLDCQDAFGLLHVAHSEGGLQVPGI</sequence>
<dbReference type="GO" id="GO:0005249">
    <property type="term" value="F:voltage-gated potassium channel activity"/>
    <property type="evidence" value="ECO:0007669"/>
    <property type="project" value="TreeGrafter"/>
</dbReference>
<feature type="domain" description="Cyclic nucleotide-binding" evidence="2">
    <location>
        <begin position="717"/>
        <end position="829"/>
    </location>
</feature>
<dbReference type="SUPFAM" id="SSF51206">
    <property type="entry name" value="cAMP-binding domain-like"/>
    <property type="match status" value="5"/>
</dbReference>
<feature type="region of interest" description="Disordered" evidence="1">
    <location>
        <begin position="271"/>
        <end position="321"/>
    </location>
</feature>
<dbReference type="PROSITE" id="PS50042">
    <property type="entry name" value="CNMP_BINDING_3"/>
    <property type="match status" value="2"/>
</dbReference>
<dbReference type="Gene3D" id="2.60.120.10">
    <property type="entry name" value="Jelly Rolls"/>
    <property type="match status" value="4"/>
</dbReference>
<dbReference type="EMBL" id="CAUJNA010000302">
    <property type="protein sequence ID" value="CAJ1375136.1"/>
    <property type="molecule type" value="Genomic_DNA"/>
</dbReference>